<organism evidence="2 3">
    <name type="scientific">Danionella cerebrum</name>
    <dbReference type="NCBI Taxonomy" id="2873325"/>
    <lineage>
        <taxon>Eukaryota</taxon>
        <taxon>Metazoa</taxon>
        <taxon>Chordata</taxon>
        <taxon>Craniata</taxon>
        <taxon>Vertebrata</taxon>
        <taxon>Euteleostomi</taxon>
        <taxon>Actinopterygii</taxon>
        <taxon>Neopterygii</taxon>
        <taxon>Teleostei</taxon>
        <taxon>Ostariophysi</taxon>
        <taxon>Cypriniformes</taxon>
        <taxon>Danionidae</taxon>
        <taxon>Danioninae</taxon>
        <taxon>Danionella</taxon>
    </lineage>
</organism>
<evidence type="ECO:0000313" key="3">
    <source>
        <dbReference type="Proteomes" id="UP000316079"/>
    </source>
</evidence>
<accession>A0A553REQ2</accession>
<feature type="compositionally biased region" description="Polar residues" evidence="1">
    <location>
        <begin position="118"/>
        <end position="131"/>
    </location>
</feature>
<keyword evidence="3" id="KW-1185">Reference proteome</keyword>
<dbReference type="Proteomes" id="UP000316079">
    <property type="component" value="Unassembled WGS sequence"/>
</dbReference>
<comment type="caution">
    <text evidence="2">The sequence shown here is derived from an EMBL/GenBank/DDBJ whole genome shotgun (WGS) entry which is preliminary data.</text>
</comment>
<feature type="region of interest" description="Disordered" evidence="1">
    <location>
        <begin position="264"/>
        <end position="290"/>
    </location>
</feature>
<feature type="region of interest" description="Disordered" evidence="1">
    <location>
        <begin position="622"/>
        <end position="660"/>
    </location>
</feature>
<proteinExistence type="predicted"/>
<feature type="compositionally biased region" description="Pro residues" evidence="1">
    <location>
        <begin position="764"/>
        <end position="786"/>
    </location>
</feature>
<dbReference type="AlphaFoldDB" id="A0A553REQ2"/>
<name>A0A553REQ2_9TELE</name>
<dbReference type="EMBL" id="SRMA01024300">
    <property type="protein sequence ID" value="TRZ00671.1"/>
    <property type="molecule type" value="Genomic_DNA"/>
</dbReference>
<evidence type="ECO:0000313" key="2">
    <source>
        <dbReference type="EMBL" id="TRZ00671.1"/>
    </source>
</evidence>
<feature type="region of interest" description="Disordered" evidence="1">
    <location>
        <begin position="86"/>
        <end position="175"/>
    </location>
</feature>
<reference evidence="2 3" key="1">
    <citation type="journal article" date="2019" name="Sci. Data">
        <title>Hybrid genome assembly and annotation of Danionella translucida.</title>
        <authorList>
            <person name="Kadobianskyi M."/>
            <person name="Schulze L."/>
            <person name="Schuelke M."/>
            <person name="Judkewitz B."/>
        </authorList>
    </citation>
    <scope>NUCLEOTIDE SEQUENCE [LARGE SCALE GENOMIC DNA]</scope>
    <source>
        <strain evidence="2 3">Bolton</strain>
    </source>
</reference>
<feature type="compositionally biased region" description="Basic and acidic residues" evidence="1">
    <location>
        <begin position="648"/>
        <end position="660"/>
    </location>
</feature>
<protein>
    <submittedName>
        <fullName evidence="2">Uncharacterized protein</fullName>
    </submittedName>
</protein>
<feature type="region of interest" description="Disordered" evidence="1">
    <location>
        <begin position="760"/>
        <end position="786"/>
    </location>
</feature>
<evidence type="ECO:0000256" key="1">
    <source>
        <dbReference type="SAM" id="MobiDB-lite"/>
    </source>
</evidence>
<sequence length="786" mass="88278">MSGTEDHHSILTQTHGSVNPLLKEHSTEKCVTCIPLWRGHREVHACITHRDVRVSVQNHLQEVGGQDRWSFKSFFCFEDRYELSVRSRGRAGEPNGSQLDEPENEPGSRDHLILKRNPSLSGRESAKVTTENQRDWSVKNGRYGESSGPLLTLSNRTRAGPELPPEPSRGLTKPRHRRIKVESQKNVIIHKHPEKQLRCIKPRHERRNKSSVKRNGLHRKRKQLMHEVHSEKPSLKLRQITDNEGTSISCSLELSEIMRTPAQVEVLPQHPQYPAGDTEDQRNRRRSSRSEFHLQMKLLNLELHLQVKISSLDRPASAASKQCEPPSPQNGVAWSRRHISDHHSTQEKLVLSSSTELLDTDLRFRFPFIILQKPKMEHPIAIANMATPENRDSSTVMKISSSLLMHRDIVFLKPFWDPPHRLLNSRLNIRSNGKVSPLAPERFLRTGPSPRHAHTRSGAVSRPPCLLPDGPLFGMFFLKSIGPYPPVGGMSCFTFDAAIARVLLWLLFLLFLCEYGAPYPALAPLAARRYRKKTEQEDHYCPGAKHAQPPLPSSVRLRQVYITKERCKDRVERGTKAWRPPTQQIAWSRGRHQRNESCFWVSGLCKTYSMVPLNRRNEEHSALTRRAHAGRTSVSNWPPSEAAGVTDGEERNKGGADPERINQSIEGWMESRVWSISSTLQLIQTPNSPVSVVPSTASTSVSSTATSIAPVSTIPSTSSISSVTTIASVTTISSTACRRRIGLAGASTCSRSFSELNEHIDLSPLPPPPRPPLKNPPPPPLPPPPL</sequence>
<gene>
    <name evidence="2" type="ORF">DNTS_012306</name>
</gene>